<keyword evidence="3" id="KW-1185">Reference proteome</keyword>
<name>A0A238F9L7_9BASI</name>
<dbReference type="OrthoDB" id="2535750at2759"/>
<dbReference type="EMBL" id="FMSP01000006">
    <property type="protein sequence ID" value="SCV70562.1"/>
    <property type="molecule type" value="Genomic_DNA"/>
</dbReference>
<feature type="compositionally biased region" description="Low complexity" evidence="1">
    <location>
        <begin position="10"/>
        <end position="25"/>
    </location>
</feature>
<evidence type="ECO:0000313" key="3">
    <source>
        <dbReference type="Proteomes" id="UP000198372"/>
    </source>
</evidence>
<evidence type="ECO:0000313" key="2">
    <source>
        <dbReference type="EMBL" id="SCV70562.1"/>
    </source>
</evidence>
<evidence type="ECO:0000256" key="1">
    <source>
        <dbReference type="SAM" id="MobiDB-lite"/>
    </source>
</evidence>
<gene>
    <name evidence="2" type="ORF">BQ2448_3324</name>
</gene>
<dbReference type="Proteomes" id="UP000198372">
    <property type="component" value="Unassembled WGS sequence"/>
</dbReference>
<feature type="compositionally biased region" description="Acidic residues" evidence="1">
    <location>
        <begin position="198"/>
        <end position="207"/>
    </location>
</feature>
<feature type="region of interest" description="Disordered" evidence="1">
    <location>
        <begin position="168"/>
        <end position="207"/>
    </location>
</feature>
<organism evidence="2 3">
    <name type="scientific">Microbotryum intermedium</name>
    <dbReference type="NCBI Taxonomy" id="269621"/>
    <lineage>
        <taxon>Eukaryota</taxon>
        <taxon>Fungi</taxon>
        <taxon>Dikarya</taxon>
        <taxon>Basidiomycota</taxon>
        <taxon>Pucciniomycotina</taxon>
        <taxon>Microbotryomycetes</taxon>
        <taxon>Microbotryales</taxon>
        <taxon>Microbotryaceae</taxon>
        <taxon>Microbotryum</taxon>
    </lineage>
</organism>
<dbReference type="AlphaFoldDB" id="A0A238F9L7"/>
<proteinExistence type="predicted"/>
<feature type="region of interest" description="Disordered" evidence="1">
    <location>
        <begin position="1"/>
        <end position="31"/>
    </location>
</feature>
<reference evidence="3" key="1">
    <citation type="submission" date="2016-09" db="EMBL/GenBank/DDBJ databases">
        <authorList>
            <person name="Jeantristanb JTB J.-T."/>
            <person name="Ricardo R."/>
        </authorList>
    </citation>
    <scope>NUCLEOTIDE SEQUENCE [LARGE SCALE GENOMIC DNA]</scope>
</reference>
<accession>A0A238F9L7</accession>
<protein>
    <submittedName>
        <fullName evidence="2">BQ2448_3324 protein</fullName>
    </submittedName>
</protein>
<sequence>MDVDPDEAVTPATTTTTTTTSSSPSHGIDRFSRLPPELQRCIFFLVKHESDPNERALRRPICNALLAQQRAALYHSIELRSWAQFEALFYTTLRISPGLGGLVKSLKVNPKARYLEMKEIYKGAVWDRKDRSEPEDVEIFPERDPMLRQDEILAGFRVLTGLKSLSWVGDPGEEDEEADGAEEADIDNGEGDRFDGPTADDDDEAQDPSDLLSIILSNEFSRSCAPSLHRFQIVFPAESRVTPRQLARLAPHPSLRELAFIIPSGDRDEPKWNQTRPKDSETSLPNVKKVTIAGKFSSSRLLDFAVCFTHAENIYLCPEKGDSNLVPYTQSLSTQVSDLAIVCSQYVPWNPRPVDVFDKTLARFKRLRQLTLDGEVQLPPVFWDSIVQLPLLESIVFEEGTEPRYQDLAGFLTSPQRPVGVLQMLALDQYRRFRMGWRLEVGDANRINDYFARCNDPSLNVATMVPLVRGWVMPEWREGFMEFKEAEKLLGLIGKTGVRITGSFYDALITTKVFMMLWEQVRKAEEDGGLLGPDLEALPNETDEQCFNRYGMIYIPVGRQGLGSNAKKLVWMIRTAPKEVLDDH</sequence>
<feature type="compositionally biased region" description="Acidic residues" evidence="1">
    <location>
        <begin position="171"/>
        <end position="189"/>
    </location>
</feature>